<keyword evidence="5" id="KW-1185">Reference proteome</keyword>
<evidence type="ECO:0000313" key="4">
    <source>
        <dbReference type="EMBL" id="MSS20591.1"/>
    </source>
</evidence>
<feature type="region of interest" description="Disordered" evidence="2">
    <location>
        <begin position="115"/>
        <end position="144"/>
    </location>
</feature>
<keyword evidence="3" id="KW-0812">Transmembrane</keyword>
<evidence type="ECO:0000256" key="1">
    <source>
        <dbReference type="SAM" id="Coils"/>
    </source>
</evidence>
<evidence type="ECO:0000256" key="2">
    <source>
        <dbReference type="SAM" id="MobiDB-lite"/>
    </source>
</evidence>
<dbReference type="AlphaFoldDB" id="A0A7X2TBH7"/>
<dbReference type="EMBL" id="VUMO01000016">
    <property type="protein sequence ID" value="MSS20591.1"/>
    <property type="molecule type" value="Genomic_DNA"/>
</dbReference>
<dbReference type="Proteomes" id="UP000461754">
    <property type="component" value="Unassembled WGS sequence"/>
</dbReference>
<feature type="transmembrane region" description="Helical" evidence="3">
    <location>
        <begin position="21"/>
        <end position="42"/>
    </location>
</feature>
<proteinExistence type="predicted"/>
<keyword evidence="3" id="KW-1133">Transmembrane helix</keyword>
<evidence type="ECO:0000313" key="5">
    <source>
        <dbReference type="Proteomes" id="UP000461754"/>
    </source>
</evidence>
<dbReference type="RefSeq" id="WP_154576955.1">
    <property type="nucleotide sequence ID" value="NZ_VUMO01000016.1"/>
</dbReference>
<feature type="compositionally biased region" description="Acidic residues" evidence="2">
    <location>
        <begin position="134"/>
        <end position="144"/>
    </location>
</feature>
<evidence type="ECO:0000256" key="3">
    <source>
        <dbReference type="SAM" id="Phobius"/>
    </source>
</evidence>
<gene>
    <name evidence="4" type="ORF">FYJ52_09295</name>
</gene>
<sequence length="144" mass="16433">MAGKSKRRNRKKRRANFADWLAKNGIRLFVVVGIAVAIAALYGTKISQIVRLEAQKRGLQQELVSEKKRSRRLDNELKSIKTKHYVEFIAHKNLGLVYPNEQIVIQVDSQAEAKKKQQKAKKQAAKAQQTSETQDSDTETEEDQ</sequence>
<feature type="coiled-coil region" evidence="1">
    <location>
        <begin position="49"/>
        <end position="76"/>
    </location>
</feature>
<reference evidence="4 5" key="1">
    <citation type="submission" date="2019-08" db="EMBL/GenBank/DDBJ databases">
        <title>In-depth cultivation of the pig gut microbiome towards novel bacterial diversity and tailored functional studies.</title>
        <authorList>
            <person name="Wylensek D."/>
            <person name="Hitch T.C.A."/>
            <person name="Clavel T."/>
        </authorList>
    </citation>
    <scope>NUCLEOTIDE SEQUENCE [LARGE SCALE GENOMIC DNA]</scope>
    <source>
        <strain evidence="4 5">RF-744-FAT-4</strain>
    </source>
</reference>
<keyword evidence="1" id="KW-0175">Coiled coil</keyword>
<comment type="caution">
    <text evidence="4">The sequence shown here is derived from an EMBL/GenBank/DDBJ whole genome shotgun (WGS) entry which is preliminary data.</text>
</comment>
<name>A0A7X2TBH7_9FIRM</name>
<dbReference type="InterPro" id="IPR007060">
    <property type="entry name" value="FtsL/DivIC"/>
</dbReference>
<keyword evidence="3" id="KW-0472">Membrane</keyword>
<organism evidence="4 5">
    <name type="scientific">Pseudoramibacter porci</name>
    <dbReference type="NCBI Taxonomy" id="2606631"/>
    <lineage>
        <taxon>Bacteria</taxon>
        <taxon>Bacillati</taxon>
        <taxon>Bacillota</taxon>
        <taxon>Clostridia</taxon>
        <taxon>Eubacteriales</taxon>
        <taxon>Eubacteriaceae</taxon>
        <taxon>Pseudoramibacter</taxon>
    </lineage>
</organism>
<accession>A0A7X2TBH7</accession>
<evidence type="ECO:0008006" key="6">
    <source>
        <dbReference type="Google" id="ProtNLM"/>
    </source>
</evidence>
<dbReference type="Pfam" id="PF04977">
    <property type="entry name" value="DivIC"/>
    <property type="match status" value="1"/>
</dbReference>
<protein>
    <recommendedName>
        <fullName evidence="6">Septum formation initiator</fullName>
    </recommendedName>
</protein>